<comment type="caution">
    <text evidence="1">The sequence shown here is derived from an EMBL/GenBank/DDBJ whole genome shotgun (WGS) entry which is preliminary data.</text>
</comment>
<protein>
    <submittedName>
        <fullName evidence="1">Uncharacterized protein</fullName>
    </submittedName>
</protein>
<gene>
    <name evidence="1" type="ORF">CDAR_119171</name>
</gene>
<accession>A0AAV4PY15</accession>
<sequence>MEDPTKMAPQGLCRRLVSAPQEMEVIDEILASAKKSDFQIDNLSKKKEYLLEWDGCFGICPFAECKIHNTKLKSNQLQNTTKSATSEISSRNDKFFSGDIRGLHEIKIVFLPQSIRKDGACNFF</sequence>
<proteinExistence type="predicted"/>
<evidence type="ECO:0000313" key="2">
    <source>
        <dbReference type="Proteomes" id="UP001054837"/>
    </source>
</evidence>
<evidence type="ECO:0000313" key="1">
    <source>
        <dbReference type="EMBL" id="GIY02528.1"/>
    </source>
</evidence>
<keyword evidence="2" id="KW-1185">Reference proteome</keyword>
<name>A0AAV4PY15_9ARAC</name>
<dbReference type="Proteomes" id="UP001054837">
    <property type="component" value="Unassembled WGS sequence"/>
</dbReference>
<dbReference type="EMBL" id="BPLQ01003682">
    <property type="protein sequence ID" value="GIY02528.1"/>
    <property type="molecule type" value="Genomic_DNA"/>
</dbReference>
<reference evidence="1 2" key="1">
    <citation type="submission" date="2021-06" db="EMBL/GenBank/DDBJ databases">
        <title>Caerostris darwini draft genome.</title>
        <authorList>
            <person name="Kono N."/>
            <person name="Arakawa K."/>
        </authorList>
    </citation>
    <scope>NUCLEOTIDE SEQUENCE [LARGE SCALE GENOMIC DNA]</scope>
</reference>
<organism evidence="1 2">
    <name type="scientific">Caerostris darwini</name>
    <dbReference type="NCBI Taxonomy" id="1538125"/>
    <lineage>
        <taxon>Eukaryota</taxon>
        <taxon>Metazoa</taxon>
        <taxon>Ecdysozoa</taxon>
        <taxon>Arthropoda</taxon>
        <taxon>Chelicerata</taxon>
        <taxon>Arachnida</taxon>
        <taxon>Araneae</taxon>
        <taxon>Araneomorphae</taxon>
        <taxon>Entelegynae</taxon>
        <taxon>Araneoidea</taxon>
        <taxon>Araneidae</taxon>
        <taxon>Caerostris</taxon>
    </lineage>
</organism>
<dbReference type="AlphaFoldDB" id="A0AAV4PY15"/>